<reference evidence="1 2" key="1">
    <citation type="submission" date="2018-03" db="EMBL/GenBank/DDBJ databases">
        <title>Genomic Encyclopedia of Type Strains, Phase III (KMG-III): the genomes of soil and plant-associated and newly described type strains.</title>
        <authorList>
            <person name="Whitman W."/>
        </authorList>
    </citation>
    <scope>NUCLEOTIDE SEQUENCE [LARGE SCALE GENOMIC DNA]</scope>
    <source>
        <strain evidence="1 2">CGMCC 4.7067</strain>
    </source>
</reference>
<dbReference type="Proteomes" id="UP000238176">
    <property type="component" value="Unassembled WGS sequence"/>
</dbReference>
<dbReference type="AlphaFoldDB" id="A0A2T0UR44"/>
<evidence type="ECO:0000313" key="2">
    <source>
        <dbReference type="Proteomes" id="UP000238176"/>
    </source>
</evidence>
<name>A0A2T0UR44_9ACTN</name>
<comment type="caution">
    <text evidence="1">The sequence shown here is derived from an EMBL/GenBank/DDBJ whole genome shotgun (WGS) entry which is preliminary data.</text>
</comment>
<proteinExistence type="predicted"/>
<accession>A0A2T0UR44</accession>
<keyword evidence="2" id="KW-1185">Reference proteome</keyword>
<gene>
    <name evidence="1" type="ORF">B0I28_1024</name>
</gene>
<evidence type="ECO:0008006" key="3">
    <source>
        <dbReference type="Google" id="ProtNLM"/>
    </source>
</evidence>
<evidence type="ECO:0000313" key="1">
    <source>
        <dbReference type="EMBL" id="PRY60401.1"/>
    </source>
</evidence>
<dbReference type="EMBL" id="PVTJ01000002">
    <property type="protein sequence ID" value="PRY60401.1"/>
    <property type="molecule type" value="Genomic_DNA"/>
</dbReference>
<protein>
    <recommendedName>
        <fullName evidence="3">PE family protein</fullName>
    </recommendedName>
</protein>
<sequence length="98" mass="10378">MGERVYDPAAVEEYRLFLLELIGELEGGVIPVLAQGTLSRAPAFGTAPGAADAASRYLESHAALWRNLQYLRGTLHGLEAALAGSEGGDAGFHFTFTV</sequence>
<organism evidence="1 2">
    <name type="scientific">Glycomyces artemisiae</name>
    <dbReference type="NCBI Taxonomy" id="1076443"/>
    <lineage>
        <taxon>Bacteria</taxon>
        <taxon>Bacillati</taxon>
        <taxon>Actinomycetota</taxon>
        <taxon>Actinomycetes</taxon>
        <taxon>Glycomycetales</taxon>
        <taxon>Glycomycetaceae</taxon>
        <taxon>Glycomyces</taxon>
    </lineage>
</organism>
<dbReference type="RefSeq" id="WP_181245631.1">
    <property type="nucleotide sequence ID" value="NZ_PVTJ01000002.1"/>
</dbReference>